<evidence type="ECO:0000313" key="1">
    <source>
        <dbReference type="EMBL" id="KAK2167418.1"/>
    </source>
</evidence>
<keyword evidence="2" id="KW-1185">Reference proteome</keyword>
<dbReference type="EMBL" id="JAODUP010000028">
    <property type="protein sequence ID" value="KAK2167418.1"/>
    <property type="molecule type" value="Genomic_DNA"/>
</dbReference>
<organism evidence="1 2">
    <name type="scientific">Paralvinella palmiformis</name>
    <dbReference type="NCBI Taxonomy" id="53620"/>
    <lineage>
        <taxon>Eukaryota</taxon>
        <taxon>Metazoa</taxon>
        <taxon>Spiralia</taxon>
        <taxon>Lophotrochozoa</taxon>
        <taxon>Annelida</taxon>
        <taxon>Polychaeta</taxon>
        <taxon>Sedentaria</taxon>
        <taxon>Canalipalpata</taxon>
        <taxon>Terebellida</taxon>
        <taxon>Terebelliformia</taxon>
        <taxon>Alvinellidae</taxon>
        <taxon>Paralvinella</taxon>
    </lineage>
</organism>
<evidence type="ECO:0000313" key="2">
    <source>
        <dbReference type="Proteomes" id="UP001208570"/>
    </source>
</evidence>
<comment type="caution">
    <text evidence="1">The sequence shown here is derived from an EMBL/GenBank/DDBJ whole genome shotgun (WGS) entry which is preliminary data.</text>
</comment>
<sequence>MLRGDVRTSASFCEVSDRQLTKLTASLHQPGDTENEVSGRRHVFPFYQDQLTWAESWEHNCSCIKKPPTTSKFPANFLFKPHDVHKPELEELSPADIVVVVVVVV</sequence>
<accession>A0AAD9K994</accession>
<gene>
    <name evidence="1" type="ORF">LSH36_28g07007</name>
</gene>
<reference evidence="1" key="1">
    <citation type="journal article" date="2023" name="Mol. Biol. Evol.">
        <title>Third-Generation Sequencing Reveals the Adaptive Role of the Epigenome in Three Deep-Sea Polychaetes.</title>
        <authorList>
            <person name="Perez M."/>
            <person name="Aroh O."/>
            <person name="Sun Y."/>
            <person name="Lan Y."/>
            <person name="Juniper S.K."/>
            <person name="Young C.R."/>
            <person name="Angers B."/>
            <person name="Qian P.Y."/>
        </authorList>
    </citation>
    <scope>NUCLEOTIDE SEQUENCE</scope>
    <source>
        <strain evidence="1">P08H-3</strain>
    </source>
</reference>
<dbReference type="Proteomes" id="UP001208570">
    <property type="component" value="Unassembled WGS sequence"/>
</dbReference>
<name>A0AAD9K994_9ANNE</name>
<protein>
    <submittedName>
        <fullName evidence="1">Uncharacterized protein</fullName>
    </submittedName>
</protein>
<dbReference type="AlphaFoldDB" id="A0AAD9K994"/>
<proteinExistence type="predicted"/>